<feature type="compositionally biased region" description="Polar residues" evidence="1">
    <location>
        <begin position="21"/>
        <end position="30"/>
    </location>
</feature>
<dbReference type="EMBL" id="CADEPI010000036">
    <property type="protein sequence ID" value="CAB3368117.1"/>
    <property type="molecule type" value="Genomic_DNA"/>
</dbReference>
<feature type="region of interest" description="Disordered" evidence="1">
    <location>
        <begin position="119"/>
        <end position="140"/>
    </location>
</feature>
<gene>
    <name evidence="2" type="ORF">CLODIP_2_CD08117</name>
</gene>
<dbReference type="Proteomes" id="UP000494165">
    <property type="component" value="Unassembled WGS sequence"/>
</dbReference>
<organism evidence="2 3">
    <name type="scientific">Cloeon dipterum</name>
    <dbReference type="NCBI Taxonomy" id="197152"/>
    <lineage>
        <taxon>Eukaryota</taxon>
        <taxon>Metazoa</taxon>
        <taxon>Ecdysozoa</taxon>
        <taxon>Arthropoda</taxon>
        <taxon>Hexapoda</taxon>
        <taxon>Insecta</taxon>
        <taxon>Pterygota</taxon>
        <taxon>Palaeoptera</taxon>
        <taxon>Ephemeroptera</taxon>
        <taxon>Pisciforma</taxon>
        <taxon>Baetidae</taxon>
        <taxon>Cloeon</taxon>
    </lineage>
</organism>
<name>A0A8S1CI17_9INSE</name>
<comment type="caution">
    <text evidence="2">The sequence shown here is derived from an EMBL/GenBank/DDBJ whole genome shotgun (WGS) entry which is preliminary data.</text>
</comment>
<feature type="region of interest" description="Disordered" evidence="1">
    <location>
        <begin position="154"/>
        <end position="232"/>
    </location>
</feature>
<feature type="region of interest" description="Disordered" evidence="1">
    <location>
        <begin position="1"/>
        <end position="57"/>
    </location>
</feature>
<evidence type="ECO:0000313" key="2">
    <source>
        <dbReference type="EMBL" id="CAB3368117.1"/>
    </source>
</evidence>
<dbReference type="OrthoDB" id="8197653at2759"/>
<dbReference type="AlphaFoldDB" id="A0A8S1CI17"/>
<accession>A0A8S1CI17</accession>
<evidence type="ECO:0000313" key="3">
    <source>
        <dbReference type="Proteomes" id="UP000494165"/>
    </source>
</evidence>
<proteinExistence type="predicted"/>
<sequence length="232" mass="24643">MSTSMRTTLQTVPESLPADHVSNSSSTKQWWTPLERSNERVAPSSPRPTGRPNERVGASLVSRSPTLLASRERASGGVCVVCCVCVLAVPAEEESHRLAKVASSTASGHATPMLLPKEEPAAAEASGSGGAKRRHSSIVPLASSVKGQVLRLLQRTKSTRRTASPSTNSLRADKPAMLTTPAAAQDQQVEPPHRRRAATVSDSGGSARYLSSERRRARTKQQVSSRAGGVYL</sequence>
<evidence type="ECO:0000256" key="1">
    <source>
        <dbReference type="SAM" id="MobiDB-lite"/>
    </source>
</evidence>
<feature type="compositionally biased region" description="Polar residues" evidence="1">
    <location>
        <begin position="1"/>
        <end position="13"/>
    </location>
</feature>
<protein>
    <submittedName>
        <fullName evidence="2">Uncharacterized protein</fullName>
    </submittedName>
</protein>
<keyword evidence="3" id="KW-1185">Reference proteome</keyword>
<reference evidence="2 3" key="1">
    <citation type="submission" date="2020-04" db="EMBL/GenBank/DDBJ databases">
        <authorList>
            <person name="Alioto T."/>
            <person name="Alioto T."/>
            <person name="Gomez Garrido J."/>
        </authorList>
    </citation>
    <scope>NUCLEOTIDE SEQUENCE [LARGE SCALE GENOMIC DNA]</scope>
</reference>
<feature type="compositionally biased region" description="Polar residues" evidence="1">
    <location>
        <begin position="161"/>
        <end position="170"/>
    </location>
</feature>